<dbReference type="InterPro" id="IPR016193">
    <property type="entry name" value="Cytidine_deaminase-like"/>
</dbReference>
<dbReference type="PANTHER" id="PTHR11079">
    <property type="entry name" value="CYTOSINE DEAMINASE FAMILY MEMBER"/>
    <property type="match status" value="1"/>
</dbReference>
<accession>Q2SCJ5</accession>
<evidence type="ECO:0000256" key="4">
    <source>
        <dbReference type="ARBA" id="ARBA00022723"/>
    </source>
</evidence>
<keyword evidence="6 8" id="KW-0862">Zinc</keyword>
<dbReference type="GO" id="GO:0052717">
    <property type="term" value="F:tRNA-specific adenosine-34 deaminase activity"/>
    <property type="evidence" value="ECO:0007669"/>
    <property type="project" value="UniProtKB-UniRule"/>
</dbReference>
<evidence type="ECO:0000256" key="6">
    <source>
        <dbReference type="ARBA" id="ARBA00022833"/>
    </source>
</evidence>
<comment type="subunit">
    <text evidence="2 8">Homodimer.</text>
</comment>
<reference evidence="10 11" key="1">
    <citation type="journal article" date="2005" name="Nucleic Acids Res.">
        <title>Genomic blueprint of Hahella chejuensis, a marine microbe producing an algicidal agent.</title>
        <authorList>
            <person name="Jeong H."/>
            <person name="Yim J.H."/>
            <person name="Lee C."/>
            <person name="Choi S.-H."/>
            <person name="Park Y.K."/>
            <person name="Yoon S.H."/>
            <person name="Hur C.-G."/>
            <person name="Kang H.-Y."/>
            <person name="Kim D."/>
            <person name="Lee H.H."/>
            <person name="Park K.H."/>
            <person name="Park S.-H."/>
            <person name="Park H.-S."/>
            <person name="Lee H.K."/>
            <person name="Oh T.K."/>
            <person name="Kim J.F."/>
        </authorList>
    </citation>
    <scope>NUCLEOTIDE SEQUENCE [LARGE SCALE GENOMIC DNA]</scope>
    <source>
        <strain evidence="10 11">KCTC 2396</strain>
    </source>
</reference>
<dbReference type="FunFam" id="3.40.140.10:FF:000005">
    <property type="entry name" value="tRNA-specific adenosine deaminase"/>
    <property type="match status" value="1"/>
</dbReference>
<feature type="domain" description="CMP/dCMP-type deaminase" evidence="9">
    <location>
        <begin position="1"/>
        <end position="104"/>
    </location>
</feature>
<evidence type="ECO:0000256" key="1">
    <source>
        <dbReference type="ARBA" id="ARBA00010669"/>
    </source>
</evidence>
<dbReference type="EC" id="3.5.4.33" evidence="8"/>
<protein>
    <recommendedName>
        <fullName evidence="8">tRNA-specific adenosine deaminase</fullName>
        <ecNumber evidence="8">3.5.4.33</ecNumber>
    </recommendedName>
</protein>
<dbReference type="NCBIfam" id="NF008113">
    <property type="entry name" value="PRK10860.1"/>
    <property type="match status" value="1"/>
</dbReference>
<comment type="function">
    <text evidence="8">Catalyzes the deamination of adenosine to inosine at the wobble position 34 of tRNA(Arg2).</text>
</comment>
<evidence type="ECO:0000259" key="9">
    <source>
        <dbReference type="PROSITE" id="PS51747"/>
    </source>
</evidence>
<dbReference type="PANTHER" id="PTHR11079:SF202">
    <property type="entry name" value="TRNA-SPECIFIC ADENOSINE DEAMINASE"/>
    <property type="match status" value="1"/>
</dbReference>
<dbReference type="PROSITE" id="PS51747">
    <property type="entry name" value="CYT_DCMP_DEAMINASES_2"/>
    <property type="match status" value="1"/>
</dbReference>
<keyword evidence="3 8" id="KW-0819">tRNA processing</keyword>
<dbReference type="KEGG" id="hch:HCH_04940"/>
<dbReference type="AlphaFoldDB" id="Q2SCJ5"/>
<evidence type="ECO:0000256" key="8">
    <source>
        <dbReference type="HAMAP-Rule" id="MF_00972"/>
    </source>
</evidence>
<dbReference type="InterPro" id="IPR002125">
    <property type="entry name" value="CMP_dCMP_dom"/>
</dbReference>
<evidence type="ECO:0000256" key="7">
    <source>
        <dbReference type="ARBA" id="ARBA00048045"/>
    </source>
</evidence>
<comment type="similarity">
    <text evidence="1">Belongs to the cytidine and deoxycytidylate deaminase family. ADAT2 subfamily.</text>
</comment>
<dbReference type="eggNOG" id="COG0590">
    <property type="taxonomic scope" value="Bacteria"/>
</dbReference>
<name>Q2SCJ5_HAHCH</name>
<dbReference type="HOGENOM" id="CLU_025810_3_0_6"/>
<feature type="active site" description="Proton donor" evidence="8">
    <location>
        <position position="48"/>
    </location>
</feature>
<dbReference type="InterPro" id="IPR016192">
    <property type="entry name" value="APOBEC/CMP_deaminase_Zn-bd"/>
</dbReference>
<feature type="binding site" evidence="8">
    <location>
        <position position="76"/>
    </location>
    <ligand>
        <name>Zn(2+)</name>
        <dbReference type="ChEBI" id="CHEBI:29105"/>
        <note>catalytic</note>
    </ligand>
</feature>
<gene>
    <name evidence="8" type="primary">tadA</name>
    <name evidence="10" type="ordered locus">HCH_04940</name>
</gene>
<feature type="binding site" evidence="8">
    <location>
        <position position="79"/>
    </location>
    <ligand>
        <name>Zn(2+)</name>
        <dbReference type="ChEBI" id="CHEBI:29105"/>
        <note>catalytic</note>
    </ligand>
</feature>
<dbReference type="PROSITE" id="PS00903">
    <property type="entry name" value="CYT_DCMP_DEAMINASES_1"/>
    <property type="match status" value="1"/>
</dbReference>
<comment type="cofactor">
    <cofactor evidence="8">
        <name>Zn(2+)</name>
        <dbReference type="ChEBI" id="CHEBI:29105"/>
    </cofactor>
    <text evidence="8">Binds 1 zinc ion per subunit.</text>
</comment>
<evidence type="ECO:0000256" key="2">
    <source>
        <dbReference type="ARBA" id="ARBA00011738"/>
    </source>
</evidence>
<evidence type="ECO:0000313" key="11">
    <source>
        <dbReference type="Proteomes" id="UP000000238"/>
    </source>
</evidence>
<feature type="binding site" evidence="8">
    <location>
        <position position="46"/>
    </location>
    <ligand>
        <name>Zn(2+)</name>
        <dbReference type="ChEBI" id="CHEBI:29105"/>
        <note>catalytic</note>
    </ligand>
</feature>
<dbReference type="STRING" id="349521.HCH_04940"/>
<dbReference type="GO" id="GO:0008270">
    <property type="term" value="F:zinc ion binding"/>
    <property type="evidence" value="ECO:0007669"/>
    <property type="project" value="UniProtKB-UniRule"/>
</dbReference>
<organism evidence="10 11">
    <name type="scientific">Hahella chejuensis (strain KCTC 2396)</name>
    <dbReference type="NCBI Taxonomy" id="349521"/>
    <lineage>
        <taxon>Bacteria</taxon>
        <taxon>Pseudomonadati</taxon>
        <taxon>Pseudomonadota</taxon>
        <taxon>Gammaproteobacteria</taxon>
        <taxon>Oceanospirillales</taxon>
        <taxon>Hahellaceae</taxon>
        <taxon>Hahella</taxon>
    </lineage>
</organism>
<keyword evidence="5 8" id="KW-0378">Hydrolase</keyword>
<dbReference type="InterPro" id="IPR028883">
    <property type="entry name" value="tRNA_aden_deaminase"/>
</dbReference>
<evidence type="ECO:0000313" key="10">
    <source>
        <dbReference type="EMBL" id="ABC31629.1"/>
    </source>
</evidence>
<dbReference type="Proteomes" id="UP000000238">
    <property type="component" value="Chromosome"/>
</dbReference>
<dbReference type="CDD" id="cd01285">
    <property type="entry name" value="nucleoside_deaminase"/>
    <property type="match status" value="1"/>
</dbReference>
<dbReference type="Gene3D" id="3.40.140.10">
    <property type="entry name" value="Cytidine Deaminase, domain 2"/>
    <property type="match status" value="1"/>
</dbReference>
<dbReference type="HAMAP" id="MF_00972">
    <property type="entry name" value="tRNA_aden_deaminase"/>
    <property type="match status" value="1"/>
</dbReference>
<comment type="catalytic activity">
    <reaction evidence="7 8">
        <text>adenosine(34) in tRNA + H2O + H(+) = inosine(34) in tRNA + NH4(+)</text>
        <dbReference type="Rhea" id="RHEA:43168"/>
        <dbReference type="Rhea" id="RHEA-COMP:10373"/>
        <dbReference type="Rhea" id="RHEA-COMP:10374"/>
        <dbReference type="ChEBI" id="CHEBI:15377"/>
        <dbReference type="ChEBI" id="CHEBI:15378"/>
        <dbReference type="ChEBI" id="CHEBI:28938"/>
        <dbReference type="ChEBI" id="CHEBI:74411"/>
        <dbReference type="ChEBI" id="CHEBI:82852"/>
        <dbReference type="EC" id="3.5.4.33"/>
    </reaction>
</comment>
<evidence type="ECO:0000256" key="3">
    <source>
        <dbReference type="ARBA" id="ARBA00022694"/>
    </source>
</evidence>
<keyword evidence="4 8" id="KW-0479">Metal-binding</keyword>
<dbReference type="Pfam" id="PF00383">
    <property type="entry name" value="dCMP_cyt_deam_1"/>
    <property type="match status" value="1"/>
</dbReference>
<dbReference type="GO" id="GO:0002100">
    <property type="term" value="P:tRNA wobble adenosine to inosine editing"/>
    <property type="evidence" value="ECO:0007669"/>
    <property type="project" value="UniProtKB-UniRule"/>
</dbReference>
<proteinExistence type="inferred from homology"/>
<dbReference type="SUPFAM" id="SSF53927">
    <property type="entry name" value="Cytidine deaminase-like"/>
    <property type="match status" value="1"/>
</dbReference>
<keyword evidence="11" id="KW-1185">Reference proteome</keyword>
<dbReference type="EMBL" id="CP000155">
    <property type="protein sequence ID" value="ABC31629.1"/>
    <property type="molecule type" value="Genomic_DNA"/>
</dbReference>
<evidence type="ECO:0000256" key="5">
    <source>
        <dbReference type="ARBA" id="ARBA00022801"/>
    </source>
</evidence>
<sequence length="156" mass="17144">MRRALGLAAQALAYDEVPVGAILVRDGQVLGEGWNQPIRSHDPTAHAEISAIRKASAVAGNYRLPGSTLYVTLEPCVMCLGALVHARVSRLVFGAYEHKAGAVCSSSRLLDEHNFNWKLEWSGGVLEQPCSQLLSGFFQRRRSEAKDERRKQQPSS</sequence>